<sequence>MIDFSRIRFWEWALAGIAVVFLLVSIWRLCVRRKRHDIQVLHHFNMKEYKRRQQQQDPESTGLR</sequence>
<organism evidence="2 3">
    <name type="scientific">Megalodesulfovibrio gigas (strain ATCC 19364 / DSM 1382 / NCIMB 9332 / VKM B-1759)</name>
    <name type="common">Desulfovibrio gigas</name>
    <dbReference type="NCBI Taxonomy" id="1121448"/>
    <lineage>
        <taxon>Bacteria</taxon>
        <taxon>Pseudomonadati</taxon>
        <taxon>Thermodesulfobacteriota</taxon>
        <taxon>Desulfovibrionia</taxon>
        <taxon>Desulfovibrionales</taxon>
        <taxon>Desulfovibrionaceae</taxon>
        <taxon>Megalodesulfovibrio</taxon>
    </lineage>
</organism>
<dbReference type="HOGENOM" id="CLU_2860378_0_0_7"/>
<dbReference type="STRING" id="1121448.DGI_2955"/>
<reference evidence="3" key="2">
    <citation type="submission" date="2013-07" db="EMBL/GenBank/DDBJ databases">
        <authorList>
            <person name="Morais-Silva F.O."/>
            <person name="Rezende A.M."/>
            <person name="Pimentel C."/>
            <person name="Resende D.M."/>
            <person name="Santos C.I."/>
            <person name="Clemente C."/>
            <person name="de Oliveira L.M."/>
            <person name="da Silva S.M."/>
            <person name="Costa D.A."/>
            <person name="Varela-Raposo A."/>
            <person name="Horacio E.C.A."/>
            <person name="Matos M."/>
            <person name="Flores O."/>
            <person name="Ruiz J.C."/>
            <person name="Rodrigues-Pousada C."/>
        </authorList>
    </citation>
    <scope>NUCLEOTIDE SEQUENCE [LARGE SCALE GENOMIC DNA]</scope>
    <source>
        <strain evidence="3">ATCC 19364 / DSM 1382 / NCIMB 9332 / VKM B-1759</strain>
    </source>
</reference>
<keyword evidence="1" id="KW-0472">Membrane</keyword>
<protein>
    <submittedName>
        <fullName evidence="2">Uncharacterized protein</fullName>
    </submittedName>
</protein>
<keyword evidence="1" id="KW-0812">Transmembrane</keyword>
<feature type="transmembrane region" description="Helical" evidence="1">
    <location>
        <begin position="12"/>
        <end position="31"/>
    </location>
</feature>
<dbReference type="KEGG" id="dgg:DGI_2955"/>
<dbReference type="PATRIC" id="fig|1121448.10.peg.2917"/>
<evidence type="ECO:0000313" key="3">
    <source>
        <dbReference type="Proteomes" id="UP000016587"/>
    </source>
</evidence>
<keyword evidence="1" id="KW-1133">Transmembrane helix</keyword>
<reference evidence="2 3" key="1">
    <citation type="journal article" date="2013" name="J. Bacteriol.">
        <title>Roles of HynAB and Ech, the only two hydrogenases found in the model sulfate reducer Desulfovibrio gigas.</title>
        <authorList>
            <person name="Morais-Silva F.O."/>
            <person name="Santos C.I."/>
            <person name="Rodrigues R."/>
            <person name="Pereira I.A."/>
            <person name="Rodrigues-Pousada C."/>
        </authorList>
    </citation>
    <scope>NUCLEOTIDE SEQUENCE [LARGE SCALE GENOMIC DNA]</scope>
    <source>
        <strain evidence="3">ATCC 19364 / DSM 1382 / NCIMB 9332 / VKM B-1759</strain>
    </source>
</reference>
<gene>
    <name evidence="2" type="ORF">DGI_2955</name>
</gene>
<dbReference type="Proteomes" id="UP000016587">
    <property type="component" value="Chromosome"/>
</dbReference>
<dbReference type="EMBL" id="CP006585">
    <property type="protein sequence ID" value="AGW14680.1"/>
    <property type="molecule type" value="Genomic_DNA"/>
</dbReference>
<proteinExistence type="predicted"/>
<evidence type="ECO:0000313" key="2">
    <source>
        <dbReference type="EMBL" id="AGW14680.1"/>
    </source>
</evidence>
<evidence type="ECO:0000256" key="1">
    <source>
        <dbReference type="SAM" id="Phobius"/>
    </source>
</evidence>
<accession>T2GDN2</accession>
<dbReference type="AlphaFoldDB" id="T2GDN2"/>
<keyword evidence="3" id="KW-1185">Reference proteome</keyword>
<name>T2GDN2_MEGG1</name>